<organism evidence="2 3">
    <name type="scientific">Gossypium australe</name>
    <dbReference type="NCBI Taxonomy" id="47621"/>
    <lineage>
        <taxon>Eukaryota</taxon>
        <taxon>Viridiplantae</taxon>
        <taxon>Streptophyta</taxon>
        <taxon>Embryophyta</taxon>
        <taxon>Tracheophyta</taxon>
        <taxon>Spermatophyta</taxon>
        <taxon>Magnoliopsida</taxon>
        <taxon>eudicotyledons</taxon>
        <taxon>Gunneridae</taxon>
        <taxon>Pentapetalae</taxon>
        <taxon>rosids</taxon>
        <taxon>malvids</taxon>
        <taxon>Malvales</taxon>
        <taxon>Malvaceae</taxon>
        <taxon>Malvoideae</taxon>
        <taxon>Gossypium</taxon>
    </lineage>
</organism>
<proteinExistence type="predicted"/>
<evidence type="ECO:0000313" key="3">
    <source>
        <dbReference type="Proteomes" id="UP000325315"/>
    </source>
</evidence>
<feature type="compositionally biased region" description="Basic and acidic residues" evidence="1">
    <location>
        <begin position="1"/>
        <end position="23"/>
    </location>
</feature>
<name>A0A5B6WFG6_9ROSI</name>
<reference evidence="3" key="1">
    <citation type="journal article" date="2019" name="Plant Biotechnol. J.">
        <title>Genome sequencing of the Australian wild diploid species Gossypium australe highlights disease resistance and delayed gland morphogenesis.</title>
        <authorList>
            <person name="Cai Y."/>
            <person name="Cai X."/>
            <person name="Wang Q."/>
            <person name="Wang P."/>
            <person name="Zhang Y."/>
            <person name="Cai C."/>
            <person name="Xu Y."/>
            <person name="Wang K."/>
            <person name="Zhou Z."/>
            <person name="Wang C."/>
            <person name="Geng S."/>
            <person name="Li B."/>
            <person name="Dong Q."/>
            <person name="Hou Y."/>
            <person name="Wang H."/>
            <person name="Ai P."/>
            <person name="Liu Z."/>
            <person name="Yi F."/>
            <person name="Sun M."/>
            <person name="An G."/>
            <person name="Cheng J."/>
            <person name="Zhang Y."/>
            <person name="Shi Q."/>
            <person name="Xie Y."/>
            <person name="Shi X."/>
            <person name="Chang Y."/>
            <person name="Huang F."/>
            <person name="Chen Y."/>
            <person name="Hong S."/>
            <person name="Mi L."/>
            <person name="Sun Q."/>
            <person name="Zhang L."/>
            <person name="Zhou B."/>
            <person name="Peng R."/>
            <person name="Zhang X."/>
            <person name="Liu F."/>
        </authorList>
    </citation>
    <scope>NUCLEOTIDE SEQUENCE [LARGE SCALE GENOMIC DNA]</scope>
    <source>
        <strain evidence="3">cv. PA1801</strain>
    </source>
</reference>
<accession>A0A5B6WFG6</accession>
<dbReference type="EMBL" id="SMMG02000003">
    <property type="protein sequence ID" value="KAA3480581.1"/>
    <property type="molecule type" value="Genomic_DNA"/>
</dbReference>
<dbReference type="AlphaFoldDB" id="A0A5B6WFG6"/>
<dbReference type="OrthoDB" id="1000896at2759"/>
<sequence length="132" mass="15573">MEHLFDRKLEPIQERLDQVEEKAQRKRTPQSPQRNRGLQRINEDELYGPIDAESDQGSNLSDRRRGPRNRGQRERGPIRSGGLSRVGEKIELVFECHNYSKTKKVKLAAIEFLNYAMIWWDQLTSSHRKNEE</sequence>
<evidence type="ECO:0000313" key="2">
    <source>
        <dbReference type="EMBL" id="KAA3480581.1"/>
    </source>
</evidence>
<feature type="region of interest" description="Disordered" evidence="1">
    <location>
        <begin position="1"/>
        <end position="82"/>
    </location>
</feature>
<protein>
    <submittedName>
        <fullName evidence="2">Mutant gag-pol polyprotein</fullName>
    </submittedName>
</protein>
<dbReference type="Proteomes" id="UP000325315">
    <property type="component" value="Unassembled WGS sequence"/>
</dbReference>
<evidence type="ECO:0000256" key="1">
    <source>
        <dbReference type="SAM" id="MobiDB-lite"/>
    </source>
</evidence>
<keyword evidence="3" id="KW-1185">Reference proteome</keyword>
<comment type="caution">
    <text evidence="2">The sequence shown here is derived from an EMBL/GenBank/DDBJ whole genome shotgun (WGS) entry which is preliminary data.</text>
</comment>
<gene>
    <name evidence="2" type="ORF">EPI10_021003</name>
</gene>